<organism evidence="3 4">
    <name type="scientific">Paragonimus skrjabini miyazakii</name>
    <dbReference type="NCBI Taxonomy" id="59628"/>
    <lineage>
        <taxon>Eukaryota</taxon>
        <taxon>Metazoa</taxon>
        <taxon>Spiralia</taxon>
        <taxon>Lophotrochozoa</taxon>
        <taxon>Platyhelminthes</taxon>
        <taxon>Trematoda</taxon>
        <taxon>Digenea</taxon>
        <taxon>Plagiorchiida</taxon>
        <taxon>Troglotremata</taxon>
        <taxon>Troglotrematidae</taxon>
        <taxon>Paragonimus</taxon>
    </lineage>
</organism>
<dbReference type="EMBL" id="JTDE01002071">
    <property type="protein sequence ID" value="KAF7257905.1"/>
    <property type="molecule type" value="Genomic_DNA"/>
</dbReference>
<comment type="caution">
    <text evidence="3">The sequence shown here is derived from an EMBL/GenBank/DDBJ whole genome shotgun (WGS) entry which is preliminary data.</text>
</comment>
<feature type="compositionally biased region" description="Basic residues" evidence="1">
    <location>
        <begin position="142"/>
        <end position="151"/>
    </location>
</feature>
<evidence type="ECO:0000256" key="1">
    <source>
        <dbReference type="SAM" id="MobiDB-lite"/>
    </source>
</evidence>
<keyword evidence="4" id="KW-1185">Reference proteome</keyword>
<dbReference type="AlphaFoldDB" id="A0A8S9YSD6"/>
<feature type="region of interest" description="Disordered" evidence="1">
    <location>
        <begin position="130"/>
        <end position="187"/>
    </location>
</feature>
<keyword evidence="2" id="KW-0472">Membrane</keyword>
<evidence type="ECO:0000256" key="2">
    <source>
        <dbReference type="SAM" id="Phobius"/>
    </source>
</evidence>
<keyword evidence="2" id="KW-1133">Transmembrane helix</keyword>
<sequence>MLVQDPNTLFDRGCVEPLSRFIQQYWMGLHLVPLLVVILTMIPQMFLLLTTIQPKQLRIQSIEACIDFGNHMENRIKQFQMVGRGMFSMLSKSSTQFSRPSHTFDLIEDDDDVDEDYYKAVRAEVAASEREIYDKGNDSRQKERKTKKKKDKNQPPEIWEYSNWKPSSHLESRQSQMDRVSETQNLP</sequence>
<feature type="compositionally biased region" description="Polar residues" evidence="1">
    <location>
        <begin position="173"/>
        <end position="187"/>
    </location>
</feature>
<evidence type="ECO:0000313" key="3">
    <source>
        <dbReference type="EMBL" id="KAF7257905.1"/>
    </source>
</evidence>
<dbReference type="OrthoDB" id="6253298at2759"/>
<feature type="transmembrane region" description="Helical" evidence="2">
    <location>
        <begin position="25"/>
        <end position="49"/>
    </location>
</feature>
<protein>
    <submittedName>
        <fullName evidence="3">Uncharacterized protein</fullName>
    </submittedName>
</protein>
<reference evidence="3" key="1">
    <citation type="submission" date="2019-07" db="EMBL/GenBank/DDBJ databases">
        <title>Annotation for the trematode Paragonimus miyazaki's.</title>
        <authorList>
            <person name="Choi Y.-J."/>
        </authorList>
    </citation>
    <scope>NUCLEOTIDE SEQUENCE</scope>
    <source>
        <strain evidence="3">Japan</strain>
    </source>
</reference>
<accession>A0A8S9YSD6</accession>
<gene>
    <name evidence="3" type="ORF">EG68_05118</name>
</gene>
<dbReference type="Proteomes" id="UP000822476">
    <property type="component" value="Unassembled WGS sequence"/>
</dbReference>
<proteinExistence type="predicted"/>
<evidence type="ECO:0000313" key="4">
    <source>
        <dbReference type="Proteomes" id="UP000822476"/>
    </source>
</evidence>
<name>A0A8S9YSD6_9TREM</name>
<keyword evidence="2" id="KW-0812">Transmembrane</keyword>
<feature type="compositionally biased region" description="Basic and acidic residues" evidence="1">
    <location>
        <begin position="130"/>
        <end position="141"/>
    </location>
</feature>